<dbReference type="SUPFAM" id="SSF56601">
    <property type="entry name" value="beta-lactamase/transpeptidase-like"/>
    <property type="match status" value="1"/>
</dbReference>
<dbReference type="Gene3D" id="3.40.710.10">
    <property type="entry name" value="DD-peptidase/beta-lactamase superfamily"/>
    <property type="match status" value="1"/>
</dbReference>
<dbReference type="PANTHER" id="PTHR32282">
    <property type="entry name" value="BINDING PROTEIN TRANSPEPTIDASE, PUTATIVE-RELATED"/>
    <property type="match status" value="1"/>
</dbReference>
<evidence type="ECO:0000256" key="6">
    <source>
        <dbReference type="ARBA" id="ARBA00023268"/>
    </source>
</evidence>
<dbReference type="SUPFAM" id="SSF53955">
    <property type="entry name" value="Lysozyme-like"/>
    <property type="match status" value="1"/>
</dbReference>
<keyword evidence="10" id="KW-0472">Membrane</keyword>
<gene>
    <name evidence="13" type="ORF">I858_001525</name>
</gene>
<keyword evidence="10" id="KW-0812">Transmembrane</keyword>
<evidence type="ECO:0000256" key="2">
    <source>
        <dbReference type="ARBA" id="ARBA00022670"/>
    </source>
</evidence>
<dbReference type="EMBL" id="CP016540">
    <property type="protein sequence ID" value="ANU25758.1"/>
    <property type="molecule type" value="Genomic_DNA"/>
</dbReference>
<keyword evidence="3" id="KW-0328">Glycosyltransferase</keyword>
<evidence type="ECO:0000313" key="13">
    <source>
        <dbReference type="EMBL" id="ANU25758.1"/>
    </source>
</evidence>
<feature type="transmembrane region" description="Helical" evidence="10">
    <location>
        <begin position="34"/>
        <end position="62"/>
    </location>
</feature>
<evidence type="ECO:0000259" key="12">
    <source>
        <dbReference type="Pfam" id="PF00912"/>
    </source>
</evidence>
<keyword evidence="5" id="KW-0378">Hydrolase</keyword>
<feature type="domain" description="Glycosyl transferase family 51" evidence="12">
    <location>
        <begin position="97"/>
        <end position="283"/>
    </location>
</feature>
<dbReference type="PANTHER" id="PTHR32282:SF33">
    <property type="entry name" value="PEPTIDOGLYCAN GLYCOSYLTRANSFERASE"/>
    <property type="match status" value="1"/>
</dbReference>
<evidence type="ECO:0000256" key="5">
    <source>
        <dbReference type="ARBA" id="ARBA00022801"/>
    </source>
</evidence>
<feature type="compositionally biased region" description="Acidic residues" evidence="9">
    <location>
        <begin position="985"/>
        <end position="1000"/>
    </location>
</feature>
<dbReference type="InterPro" id="IPR001460">
    <property type="entry name" value="PCN-bd_Tpept"/>
</dbReference>
<accession>A0A1B1RXV0</accession>
<comment type="catalytic activity">
    <reaction evidence="7">
        <text>Preferential cleavage: (Ac)2-L-Lys-D-Ala-|-D-Ala. Also transpeptidation of peptidyl-alanyl moieties that are N-acyl substituents of D-alanine.</text>
        <dbReference type="EC" id="3.4.16.4"/>
    </reaction>
</comment>
<dbReference type="InterPro" id="IPR036950">
    <property type="entry name" value="PBP_transglycosylase"/>
</dbReference>
<proteinExistence type="predicted"/>
<dbReference type="OrthoDB" id="9766909at2"/>
<evidence type="ECO:0000256" key="7">
    <source>
        <dbReference type="ARBA" id="ARBA00034000"/>
    </source>
</evidence>
<dbReference type="InterPro" id="IPR023346">
    <property type="entry name" value="Lysozyme-like_dom_sf"/>
</dbReference>
<dbReference type="Pfam" id="PF00905">
    <property type="entry name" value="Transpeptidase"/>
    <property type="match status" value="1"/>
</dbReference>
<dbReference type="AlphaFoldDB" id="A0A1B1RXV0"/>
<evidence type="ECO:0000256" key="3">
    <source>
        <dbReference type="ARBA" id="ARBA00022676"/>
    </source>
</evidence>
<comment type="catalytic activity">
    <reaction evidence="8">
        <text>[GlcNAc-(1-&gt;4)-Mur2Ac(oyl-L-Ala-gamma-D-Glu-L-Lys-D-Ala-D-Ala)](n)-di-trans,octa-cis-undecaprenyl diphosphate + beta-D-GlcNAc-(1-&gt;4)-Mur2Ac(oyl-L-Ala-gamma-D-Glu-L-Lys-D-Ala-D-Ala)-di-trans,octa-cis-undecaprenyl diphosphate = [GlcNAc-(1-&gt;4)-Mur2Ac(oyl-L-Ala-gamma-D-Glu-L-Lys-D-Ala-D-Ala)](n+1)-di-trans,octa-cis-undecaprenyl diphosphate + di-trans,octa-cis-undecaprenyl diphosphate + H(+)</text>
        <dbReference type="Rhea" id="RHEA:23708"/>
        <dbReference type="Rhea" id="RHEA-COMP:9602"/>
        <dbReference type="Rhea" id="RHEA-COMP:9603"/>
        <dbReference type="ChEBI" id="CHEBI:15378"/>
        <dbReference type="ChEBI" id="CHEBI:58405"/>
        <dbReference type="ChEBI" id="CHEBI:60033"/>
        <dbReference type="ChEBI" id="CHEBI:78435"/>
        <dbReference type="EC" id="2.4.99.28"/>
    </reaction>
</comment>
<dbReference type="STRING" id="1302659.I858_001525"/>
<evidence type="ECO:0000256" key="9">
    <source>
        <dbReference type="SAM" id="MobiDB-lite"/>
    </source>
</evidence>
<feature type="region of interest" description="Disordered" evidence="9">
    <location>
        <begin position="908"/>
        <end position="1000"/>
    </location>
</feature>
<evidence type="ECO:0000256" key="1">
    <source>
        <dbReference type="ARBA" id="ARBA00022645"/>
    </source>
</evidence>
<dbReference type="RefSeq" id="WP_065524328.1">
    <property type="nucleotide sequence ID" value="NZ_CP016540.2"/>
</dbReference>
<dbReference type="InterPro" id="IPR012338">
    <property type="entry name" value="Beta-lactam/transpept-like"/>
</dbReference>
<evidence type="ECO:0000256" key="8">
    <source>
        <dbReference type="ARBA" id="ARBA00049902"/>
    </source>
</evidence>
<reference evidence="13" key="1">
    <citation type="submission" date="2016-10" db="EMBL/GenBank/DDBJ databases">
        <authorList>
            <person name="See-Too W.S."/>
        </authorList>
    </citation>
    <scope>NUCLEOTIDE SEQUENCE</scope>
    <source>
        <strain evidence="13">L10.15</strain>
    </source>
</reference>
<sequence length="1000" mass="109973">MREKIKNWIDNIEKTTNRWTSTSWFKRMSITTGVIWNLALIFAIVFVTGGVFAASVGAGYFASLVDEENLRSEDEMRAEIYSYEETTEMFFDNDVYIGKVQTDLERKETTLKNISKTAINAVLATEDEYFMEHEGIVPKAIFRGLLQDVSNADSQTGGSTLTQQLVKNQILTNEVSYERKAKEILLAMRLEKFMTKDEIIEAYLNIIPYGRNSSGANIAGIETAANGIFNKSAKDLSLPEAAFIAGIPKAPFYYTPYNTYGKVKDDAGLQPGLDRMKTVLFRMKEEEYITQEEYDEAIAFDIKKNFRKDESRSRDNNPYVTNELEKRAMRILMDVLAEKDGLDPITLEENNKLYEKYAILADRAVRSNGYRIHSTINKDLYLAHEKAKDAYTRYGTELTIPTTNKDGEEIMKKLPVQVGSMMIENKTGRILSFVGGRDHEIEALNHATQAYRSIGSTVKPLLVYGPALDLGVIGAGSPVVDVKFTLNDNGKPWTPANFVPTSEQGIMSARDALAQSQNLPALRLFGQIREQMPINYLINAGFSRVEEKSNDYPSTALGGGVEGSVEELTSGYATIANGGKKVEPYMIQRIEDADGNIIFEHEVVEKEIYSPQTAYILTDMLRDVFKTDRGTANRANSLLNFGADFAGKTGTTQDTKDVWLVGYNPNITMGLWLGYDSEKYSLDIYPNTNLQPSVRVNQLWASLMNTTYQTVPDLVGAKSTFKQPKGVVTKSFCGISGLAPGGACQSAGLVRSDLFNEKVMIPSEKDDSLTSGSYTTINGKRYAAFSSTPSEFVSGGGIGVSKKYIDRMMAPFGGDASKLFPGNSRFSSIVAGSTFNADSSTPSGVRASISGNTISWTNSGSNDVVGYRVYKGGSRVASISESRSNSYTANGAGSYVVVAVDITGKQSAASNSVSIAAPKPKPKPEPKPTPKPEEKEPKKEAPEKEEKEPEKEEAPAEEQEAETAPQEEAPVEAEPEEPVEKEPAPEEPVEPEEPAEDDAA</sequence>
<keyword evidence="6" id="KW-0511">Multifunctional enzyme</keyword>
<dbReference type="Gene3D" id="1.10.3810.10">
    <property type="entry name" value="Biosynthetic peptidoglycan transglycosylase-like"/>
    <property type="match status" value="1"/>
</dbReference>
<dbReference type="GO" id="GO:0009002">
    <property type="term" value="F:serine-type D-Ala-D-Ala carboxypeptidase activity"/>
    <property type="evidence" value="ECO:0007669"/>
    <property type="project" value="UniProtKB-EC"/>
</dbReference>
<keyword evidence="10" id="KW-1133">Transmembrane helix</keyword>
<keyword evidence="14" id="KW-1185">Reference proteome</keyword>
<evidence type="ECO:0000259" key="11">
    <source>
        <dbReference type="Pfam" id="PF00905"/>
    </source>
</evidence>
<dbReference type="GO" id="GO:0006508">
    <property type="term" value="P:proteolysis"/>
    <property type="evidence" value="ECO:0007669"/>
    <property type="project" value="UniProtKB-KW"/>
</dbReference>
<dbReference type="KEGG" id="pll:I858_001525"/>
<dbReference type="InterPro" id="IPR050396">
    <property type="entry name" value="Glycosyltr_51/Transpeptidase"/>
</dbReference>
<dbReference type="InterPro" id="IPR013783">
    <property type="entry name" value="Ig-like_fold"/>
</dbReference>
<keyword evidence="1" id="KW-0121">Carboxypeptidase</keyword>
<evidence type="ECO:0000256" key="10">
    <source>
        <dbReference type="SAM" id="Phobius"/>
    </source>
</evidence>
<evidence type="ECO:0000313" key="14">
    <source>
        <dbReference type="Proteomes" id="UP000053354"/>
    </source>
</evidence>
<dbReference type="InterPro" id="IPR001264">
    <property type="entry name" value="Glyco_trans_51"/>
</dbReference>
<keyword evidence="2" id="KW-0645">Protease</keyword>
<name>A0A1B1RXV0_9BACL</name>
<dbReference type="Gene3D" id="2.60.40.10">
    <property type="entry name" value="Immunoglobulins"/>
    <property type="match status" value="1"/>
</dbReference>
<dbReference type="Proteomes" id="UP000053354">
    <property type="component" value="Chromosome"/>
</dbReference>
<organism evidence="13 14">
    <name type="scientific">Planococcus versutus</name>
    <dbReference type="NCBI Taxonomy" id="1302659"/>
    <lineage>
        <taxon>Bacteria</taxon>
        <taxon>Bacillati</taxon>
        <taxon>Bacillota</taxon>
        <taxon>Bacilli</taxon>
        <taxon>Bacillales</taxon>
        <taxon>Caryophanaceae</taxon>
        <taxon>Planococcus</taxon>
    </lineage>
</organism>
<feature type="domain" description="Penicillin-binding protein transpeptidase" evidence="11">
    <location>
        <begin position="421"/>
        <end position="666"/>
    </location>
</feature>
<keyword evidence="4" id="KW-0808">Transferase</keyword>
<feature type="compositionally biased region" description="Basic and acidic residues" evidence="9">
    <location>
        <begin position="922"/>
        <end position="954"/>
    </location>
</feature>
<dbReference type="GO" id="GO:0008658">
    <property type="term" value="F:penicillin binding"/>
    <property type="evidence" value="ECO:0007669"/>
    <property type="project" value="InterPro"/>
</dbReference>
<dbReference type="Gene3D" id="3.90.1310.40">
    <property type="match status" value="1"/>
</dbReference>
<evidence type="ECO:0000256" key="4">
    <source>
        <dbReference type="ARBA" id="ARBA00022679"/>
    </source>
</evidence>
<dbReference type="Pfam" id="PF00912">
    <property type="entry name" value="Transgly"/>
    <property type="match status" value="1"/>
</dbReference>
<dbReference type="GO" id="GO:0008955">
    <property type="term" value="F:peptidoglycan glycosyltransferase activity"/>
    <property type="evidence" value="ECO:0007669"/>
    <property type="project" value="UniProtKB-EC"/>
</dbReference>
<protein>
    <submittedName>
        <fullName evidence="13">Peptidoglycan glycosyltransferase</fullName>
    </submittedName>
</protein>